<dbReference type="InterPro" id="IPR012338">
    <property type="entry name" value="Beta-lactam/transpept-like"/>
</dbReference>
<proteinExistence type="predicted"/>
<feature type="domain" description="Beta-lactamase-related" evidence="2">
    <location>
        <begin position="359"/>
        <end position="658"/>
    </location>
</feature>
<reference evidence="5" key="1">
    <citation type="submission" date="2016-11" db="EMBL/GenBank/DDBJ databases">
        <authorList>
            <person name="Varghese N."/>
            <person name="Submissions S."/>
        </authorList>
    </citation>
    <scope>NUCLEOTIDE SEQUENCE [LARGE SCALE GENOMIC DNA]</scope>
    <source>
        <strain evidence="5">DSM 22638</strain>
    </source>
</reference>
<evidence type="ECO:0000313" key="4">
    <source>
        <dbReference type="EMBL" id="SHG29765.1"/>
    </source>
</evidence>
<evidence type="ECO:0000313" key="5">
    <source>
        <dbReference type="Proteomes" id="UP000184532"/>
    </source>
</evidence>
<evidence type="ECO:0000256" key="1">
    <source>
        <dbReference type="SAM" id="SignalP"/>
    </source>
</evidence>
<dbReference type="GO" id="GO:0030246">
    <property type="term" value="F:carbohydrate binding"/>
    <property type="evidence" value="ECO:0007669"/>
    <property type="project" value="InterPro"/>
</dbReference>
<dbReference type="SUPFAM" id="SSF56601">
    <property type="entry name" value="beta-lactamase/transpeptidase-like"/>
    <property type="match status" value="1"/>
</dbReference>
<organism evidence="4 5">
    <name type="scientific">Flagellimonas flava</name>
    <dbReference type="NCBI Taxonomy" id="570519"/>
    <lineage>
        <taxon>Bacteria</taxon>
        <taxon>Pseudomonadati</taxon>
        <taxon>Bacteroidota</taxon>
        <taxon>Flavobacteriia</taxon>
        <taxon>Flavobacteriales</taxon>
        <taxon>Flavobacteriaceae</taxon>
        <taxon>Flagellimonas</taxon>
    </lineage>
</organism>
<dbReference type="SUPFAM" id="SSF49344">
    <property type="entry name" value="CBD9-like"/>
    <property type="match status" value="1"/>
</dbReference>
<sequence length="676" mass="76571">MRKMFLFALSAVFVTSNVVSQEVALAYPVASIDLDGNLKDWPETVNWYRMQYFYGNDDESNEDFSAQFAVAYKEKEQLLYVAIEVLDDDFIGDNGQSHTTQDHMLLYVDALHNIQGGSPLFYVASDRVLEVHHKPGTYRTENHFLTLDKAKVARKRMGNRIQYEWEIQMEGQIKVNNTLGLDFMMIDHDRSSSNETLLLWKDGFGKSFGSQKLGDVLLLGSQTRTGKVSGMIDMTELSPLERVNSIDLVSQEYPNLWVKTMVDTTGHFQAIIPIGQYKVSPNGYFTSPMYSSGFNQNTHKLSYDVLQTFMVQPDTTISVSGIIVAKQPQPQINPPAAEGLPISYVSESDIDKFVAAWQSYLDIPAVSVAVIRNNKVFYDKEFGVNSNFTKEPINDQTLFEAASITKSVFAVLVLRLAEKGIIDLDKPLHEYLTFPNIENDERSKLLTARIILGHRSGLPNWAWGGPGTWESGGEIQLNFEPGTAFGYSGEAFNYLGRVVEHITGKDLRTLYEQEVARPFKVKDSHFFYTDEQEDRFALGHMHQYPQVKEKERVASPASAMSTNAHLFKSFVLGLINEKGLSKNSYQLIYDPYTELTQEQKLYDPEVPQHVSHGFFVQRTPFGKLIAHGGNNGDYDCKFIYSPEQKFGFIVFTNSNLGDEFTRAFEEFLLPSSSKRL</sequence>
<dbReference type="GO" id="GO:0004553">
    <property type="term" value="F:hydrolase activity, hydrolyzing O-glycosyl compounds"/>
    <property type="evidence" value="ECO:0007669"/>
    <property type="project" value="InterPro"/>
</dbReference>
<dbReference type="AlphaFoldDB" id="A0A1M5INE8"/>
<dbReference type="InterPro" id="IPR010502">
    <property type="entry name" value="Carb-bd_dom_fam9"/>
</dbReference>
<accession>A0A1M5INE8</accession>
<dbReference type="STRING" id="570519.SAMN04488116_0823"/>
<dbReference type="Gene3D" id="3.40.710.10">
    <property type="entry name" value="DD-peptidase/beta-lactamase superfamily"/>
    <property type="match status" value="1"/>
</dbReference>
<dbReference type="Proteomes" id="UP000184532">
    <property type="component" value="Unassembled WGS sequence"/>
</dbReference>
<feature type="signal peptide" evidence="1">
    <location>
        <begin position="1"/>
        <end position="20"/>
    </location>
</feature>
<feature type="chain" id="PRO_5012906289" evidence="1">
    <location>
        <begin position="21"/>
        <end position="676"/>
    </location>
</feature>
<dbReference type="OrthoDB" id="1357763at2"/>
<dbReference type="Pfam" id="PF00144">
    <property type="entry name" value="Beta-lactamase"/>
    <property type="match status" value="1"/>
</dbReference>
<dbReference type="EMBL" id="FQWL01000001">
    <property type="protein sequence ID" value="SHG29765.1"/>
    <property type="molecule type" value="Genomic_DNA"/>
</dbReference>
<dbReference type="Gene3D" id="2.60.40.1190">
    <property type="match status" value="1"/>
</dbReference>
<dbReference type="RefSeq" id="WP_084732530.1">
    <property type="nucleotide sequence ID" value="NZ_FQWL01000001.1"/>
</dbReference>
<feature type="domain" description="Carbohydrate-binding" evidence="3">
    <location>
        <begin position="35"/>
        <end position="218"/>
    </location>
</feature>
<protein>
    <submittedName>
        <fullName evidence="4">CubicO group peptidase, beta-lactamase class C family</fullName>
    </submittedName>
</protein>
<dbReference type="InterPro" id="IPR001466">
    <property type="entry name" value="Beta-lactam-related"/>
</dbReference>
<dbReference type="GO" id="GO:0016052">
    <property type="term" value="P:carbohydrate catabolic process"/>
    <property type="evidence" value="ECO:0007669"/>
    <property type="project" value="InterPro"/>
</dbReference>
<dbReference type="PANTHER" id="PTHR43283">
    <property type="entry name" value="BETA-LACTAMASE-RELATED"/>
    <property type="match status" value="1"/>
</dbReference>
<dbReference type="PANTHER" id="PTHR43283:SF18">
    <property type="match status" value="1"/>
</dbReference>
<keyword evidence="1" id="KW-0732">Signal</keyword>
<evidence type="ECO:0000259" key="3">
    <source>
        <dbReference type="Pfam" id="PF06452"/>
    </source>
</evidence>
<name>A0A1M5INE8_9FLAO</name>
<dbReference type="Pfam" id="PF06452">
    <property type="entry name" value="CBM9_1"/>
    <property type="match status" value="1"/>
</dbReference>
<keyword evidence="5" id="KW-1185">Reference proteome</keyword>
<gene>
    <name evidence="4" type="ORF">SAMN04488116_0823</name>
</gene>
<dbReference type="InterPro" id="IPR050789">
    <property type="entry name" value="Diverse_Enzym_Activities"/>
</dbReference>
<evidence type="ECO:0000259" key="2">
    <source>
        <dbReference type="Pfam" id="PF00144"/>
    </source>
</evidence>